<dbReference type="Gene3D" id="3.60.10.10">
    <property type="entry name" value="Endonuclease/exonuclease/phosphatase"/>
    <property type="match status" value="1"/>
</dbReference>
<name>A0AAV4UAF4_9ARAC</name>
<dbReference type="PANTHER" id="PTHR19446">
    <property type="entry name" value="REVERSE TRANSCRIPTASES"/>
    <property type="match status" value="1"/>
</dbReference>
<evidence type="ECO:0000259" key="1">
    <source>
        <dbReference type="Pfam" id="PF00078"/>
    </source>
</evidence>
<evidence type="ECO:0000313" key="3">
    <source>
        <dbReference type="EMBL" id="GIY54776.1"/>
    </source>
</evidence>
<dbReference type="InterPro" id="IPR005135">
    <property type="entry name" value="Endo/exonuclease/phosphatase"/>
</dbReference>
<dbReference type="Pfam" id="PF00078">
    <property type="entry name" value="RVT_1"/>
    <property type="match status" value="1"/>
</dbReference>
<protein>
    <recommendedName>
        <fullName evidence="5">Reverse transcriptase domain-containing protein</fullName>
    </recommendedName>
</protein>
<sequence>MGDFNAKSPVWGKRREDKRGSHLINFCINNDIIIENSPDLPPTFDCSRGQSWIDLILSKNLNHDLALEVSDDISNSYHRLLQLTWEQEKIESTQKKGIKFNHSNWLDIKQAIFKIINNNSHLELHSLQQQIDTIQKEIFDKTSYAPNNNRKPNKRNTVWWTLELKIKRSKTRALRRLYKKESNDTIRNIKKEAFKKSQSEYKKLIIHTKTIKFKEFINKITTNNCFASIQESHEAILQFHFPLLDCREFLIDQNIPDSNFVAITIGELESVINNIKPNKAVGIDGIPGEVIKEIYLANPKWFLRLLNILLERGEFPRIWKIARVVLIPKEGRDLSQLRDYRPICILPCWGKILDKIVLEHRSFFLEKTILHPLQFGFRKKRSTANALHNIKGFINEAHERRHVTCLVSLDVANAFNTEKVQSKYPTGLMPRPDPVEPFYKRPSLLGLRPKFSYPSLCG</sequence>
<dbReference type="SUPFAM" id="SSF56219">
    <property type="entry name" value="DNase I-like"/>
    <property type="match status" value="1"/>
</dbReference>
<dbReference type="InterPro" id="IPR000477">
    <property type="entry name" value="RT_dom"/>
</dbReference>
<feature type="domain" description="Reverse transcriptase" evidence="1">
    <location>
        <begin position="327"/>
        <end position="417"/>
    </location>
</feature>
<evidence type="ECO:0000259" key="2">
    <source>
        <dbReference type="Pfam" id="PF14529"/>
    </source>
</evidence>
<dbReference type="Pfam" id="PF14529">
    <property type="entry name" value="Exo_endo_phos_2"/>
    <property type="match status" value="1"/>
</dbReference>
<comment type="caution">
    <text evidence="3">The sequence shown here is derived from an EMBL/GenBank/DDBJ whole genome shotgun (WGS) entry which is preliminary data.</text>
</comment>
<evidence type="ECO:0000313" key="4">
    <source>
        <dbReference type="Proteomes" id="UP001054837"/>
    </source>
</evidence>
<dbReference type="EMBL" id="BPLQ01010973">
    <property type="protein sequence ID" value="GIY54776.1"/>
    <property type="molecule type" value="Genomic_DNA"/>
</dbReference>
<feature type="domain" description="Endonuclease/exonuclease/phosphatase" evidence="2">
    <location>
        <begin position="1"/>
        <end position="79"/>
    </location>
</feature>
<gene>
    <name evidence="3" type="primary">R1A1-elementORF2_680</name>
    <name evidence="3" type="ORF">CDAR_391101</name>
</gene>
<dbReference type="AlphaFoldDB" id="A0AAV4UAF4"/>
<keyword evidence="4" id="KW-1185">Reference proteome</keyword>
<dbReference type="Proteomes" id="UP001054837">
    <property type="component" value="Unassembled WGS sequence"/>
</dbReference>
<dbReference type="InterPro" id="IPR036691">
    <property type="entry name" value="Endo/exonu/phosph_ase_sf"/>
</dbReference>
<evidence type="ECO:0008006" key="5">
    <source>
        <dbReference type="Google" id="ProtNLM"/>
    </source>
</evidence>
<reference evidence="3 4" key="1">
    <citation type="submission" date="2021-06" db="EMBL/GenBank/DDBJ databases">
        <title>Caerostris darwini draft genome.</title>
        <authorList>
            <person name="Kono N."/>
            <person name="Arakawa K."/>
        </authorList>
    </citation>
    <scope>NUCLEOTIDE SEQUENCE [LARGE SCALE GENOMIC DNA]</scope>
</reference>
<dbReference type="GO" id="GO:0003824">
    <property type="term" value="F:catalytic activity"/>
    <property type="evidence" value="ECO:0007669"/>
    <property type="project" value="InterPro"/>
</dbReference>
<accession>A0AAV4UAF4</accession>
<organism evidence="3 4">
    <name type="scientific">Caerostris darwini</name>
    <dbReference type="NCBI Taxonomy" id="1538125"/>
    <lineage>
        <taxon>Eukaryota</taxon>
        <taxon>Metazoa</taxon>
        <taxon>Ecdysozoa</taxon>
        <taxon>Arthropoda</taxon>
        <taxon>Chelicerata</taxon>
        <taxon>Arachnida</taxon>
        <taxon>Araneae</taxon>
        <taxon>Araneomorphae</taxon>
        <taxon>Entelegynae</taxon>
        <taxon>Araneoidea</taxon>
        <taxon>Araneidae</taxon>
        <taxon>Caerostris</taxon>
    </lineage>
</organism>
<proteinExistence type="predicted"/>